<reference evidence="2 3" key="1">
    <citation type="submission" date="2024-08" db="EMBL/GenBank/DDBJ databases">
        <authorList>
            <person name="Cucini C."/>
            <person name="Frati F."/>
        </authorList>
    </citation>
    <scope>NUCLEOTIDE SEQUENCE [LARGE SCALE GENOMIC DNA]</scope>
</reference>
<keyword evidence="1" id="KW-0472">Membrane</keyword>
<feature type="transmembrane region" description="Helical" evidence="1">
    <location>
        <begin position="285"/>
        <end position="311"/>
    </location>
</feature>
<dbReference type="Proteomes" id="UP001642540">
    <property type="component" value="Unassembled WGS sequence"/>
</dbReference>
<sequence length="406" mass="46851">MDTPLLLKAFELTDILWRLPIHPKLFFEWNPKTLQYQTHPRHLHYITYCLLFLCPQLKLLVMALVQFLVILPNPHFGTTINWITGIGLLQCNIFTLSINTFLFAKRVEFTTSINSLISHNFFKGEERLSFREDPSTGLLSCLKCLFKEVDKFIRRENCDTIGILLCMWALELVCMCPLMIVCGIFLSVYKEMNFDFAFYIWVYFFGTKQGALIHIHRIITAYLHLSEILWTASYIIIIAVGFCNCTLSSLQTIRKKSKGNFPRAMKNYKTFVVLQQQWRSIANTLVFLLLGTGYAIIVVVLSITVTCVNILPIYVYWVAPVGSGVLLLALVTGLPYATSCYTESHSILQEWNCKIMSRGRRKELKAMRPICFMFGSLKPLNNDAKTEYLTSIFDRTMDLIIFLDIK</sequence>
<name>A0ABP1RI58_9HEXA</name>
<evidence type="ECO:0008006" key="4">
    <source>
        <dbReference type="Google" id="ProtNLM"/>
    </source>
</evidence>
<evidence type="ECO:0000313" key="2">
    <source>
        <dbReference type="EMBL" id="CAL8128698.1"/>
    </source>
</evidence>
<organism evidence="2 3">
    <name type="scientific">Orchesella dallaii</name>
    <dbReference type="NCBI Taxonomy" id="48710"/>
    <lineage>
        <taxon>Eukaryota</taxon>
        <taxon>Metazoa</taxon>
        <taxon>Ecdysozoa</taxon>
        <taxon>Arthropoda</taxon>
        <taxon>Hexapoda</taxon>
        <taxon>Collembola</taxon>
        <taxon>Entomobryomorpha</taxon>
        <taxon>Entomobryoidea</taxon>
        <taxon>Orchesellidae</taxon>
        <taxon>Orchesellinae</taxon>
        <taxon>Orchesella</taxon>
    </lineage>
</organism>
<feature type="transmembrane region" description="Helical" evidence="1">
    <location>
        <begin position="161"/>
        <end position="189"/>
    </location>
</feature>
<accession>A0ABP1RI58</accession>
<keyword evidence="1" id="KW-0812">Transmembrane</keyword>
<evidence type="ECO:0000256" key="1">
    <source>
        <dbReference type="SAM" id="Phobius"/>
    </source>
</evidence>
<keyword evidence="1" id="KW-1133">Transmembrane helix</keyword>
<proteinExistence type="predicted"/>
<evidence type="ECO:0000313" key="3">
    <source>
        <dbReference type="Proteomes" id="UP001642540"/>
    </source>
</evidence>
<dbReference type="EMBL" id="CAXLJM020000075">
    <property type="protein sequence ID" value="CAL8128698.1"/>
    <property type="molecule type" value="Genomic_DNA"/>
</dbReference>
<protein>
    <recommendedName>
        <fullName evidence="4">Odorant receptor</fullName>
    </recommendedName>
</protein>
<feature type="transmembrane region" description="Helical" evidence="1">
    <location>
        <begin position="228"/>
        <end position="250"/>
    </location>
</feature>
<feature type="transmembrane region" description="Helical" evidence="1">
    <location>
        <begin position="317"/>
        <end position="337"/>
    </location>
</feature>
<feature type="transmembrane region" description="Helical" evidence="1">
    <location>
        <begin position="45"/>
        <end position="70"/>
    </location>
</feature>
<comment type="caution">
    <text evidence="2">The sequence shown here is derived from an EMBL/GenBank/DDBJ whole genome shotgun (WGS) entry which is preliminary data.</text>
</comment>
<keyword evidence="3" id="KW-1185">Reference proteome</keyword>
<gene>
    <name evidence="2" type="ORF">ODALV1_LOCUS22467</name>
</gene>
<feature type="transmembrane region" description="Helical" evidence="1">
    <location>
        <begin position="82"/>
        <end position="104"/>
    </location>
</feature>